<dbReference type="InterPro" id="IPR006370">
    <property type="entry name" value="HB_polyprenyltransferase-like"/>
</dbReference>
<feature type="transmembrane region" description="Helical" evidence="12">
    <location>
        <begin position="65"/>
        <end position="89"/>
    </location>
</feature>
<dbReference type="HAMAP" id="MF_01635">
    <property type="entry name" value="UbiA"/>
    <property type="match status" value="1"/>
</dbReference>
<accession>A0A2H9U6P2</accession>
<evidence type="ECO:0000256" key="13">
    <source>
        <dbReference type="NCBIfam" id="TIGR01474"/>
    </source>
</evidence>
<dbReference type="PROSITE" id="PS00943">
    <property type="entry name" value="UBIA"/>
    <property type="match status" value="1"/>
</dbReference>
<dbReference type="GO" id="GO:0006744">
    <property type="term" value="P:ubiquinone biosynthetic process"/>
    <property type="evidence" value="ECO:0007669"/>
    <property type="project" value="UniProtKB-UniRule"/>
</dbReference>
<protein>
    <recommendedName>
        <fullName evidence="12 13">4-hydroxybenzoate octaprenyltransferase</fullName>
        <ecNumber evidence="12 13">2.5.1.39</ecNumber>
    </recommendedName>
    <alternativeName>
        <fullName evidence="12">4-HB polyprenyltransferase</fullName>
    </alternativeName>
</protein>
<evidence type="ECO:0000256" key="3">
    <source>
        <dbReference type="ARBA" id="ARBA00005985"/>
    </source>
</evidence>
<dbReference type="Pfam" id="PF01040">
    <property type="entry name" value="UbiA"/>
    <property type="match status" value="1"/>
</dbReference>
<keyword evidence="11 12" id="KW-0472">Membrane</keyword>
<dbReference type="InterPro" id="IPR030470">
    <property type="entry name" value="UbiA_prenylTrfase_CS"/>
</dbReference>
<evidence type="ECO:0000256" key="5">
    <source>
        <dbReference type="ARBA" id="ARBA00022519"/>
    </source>
</evidence>
<dbReference type="OrthoDB" id="9782418at2"/>
<comment type="cofactor">
    <cofactor evidence="1 12">
        <name>Mg(2+)</name>
        <dbReference type="ChEBI" id="CHEBI:18420"/>
    </cofactor>
</comment>
<dbReference type="UniPathway" id="UPA00232"/>
<dbReference type="FunFam" id="1.20.120.1780:FF:000001">
    <property type="entry name" value="4-hydroxybenzoate octaprenyltransferase"/>
    <property type="match status" value="1"/>
</dbReference>
<dbReference type="Gene3D" id="1.20.120.1780">
    <property type="entry name" value="UbiA prenyltransferase"/>
    <property type="match status" value="1"/>
</dbReference>
<sequence>MAVAGARAVFALPDHKQGAGVNLLTKERGLAYVQLARMDKPIGTLLLLWPTLWALWLAADGMPQYWVLFAFVLGVFLMRSAGCVINDYADRHFDGHVKRTAGRPLPTGRVAAKEALMLFVVLAAIAFGLVLTLNTLTIALSFGGLLLAICYPFMKRYIPIPQLVLGLAFSWSIPMAYAAQANALPLAAWLIFTANLLWTIAYDTQYAMVDRDDDLTLGLQSSAIMFGRHDKLVIGLLQLATLLMLLAVGQLMQLGACYYWGLLGAAVLFVYQQRLISGRQRDACFKAFLNNNYVGALIFIGLLLDRLPS</sequence>
<comment type="pathway">
    <text evidence="12">Cofactor biosynthesis; ubiquinone biosynthesis.</text>
</comment>
<keyword evidence="8 12" id="KW-0812">Transmembrane</keyword>
<dbReference type="CDD" id="cd13959">
    <property type="entry name" value="PT_UbiA_COQ2"/>
    <property type="match status" value="1"/>
</dbReference>
<evidence type="ECO:0000256" key="9">
    <source>
        <dbReference type="ARBA" id="ARBA00022842"/>
    </source>
</evidence>
<evidence type="ECO:0000256" key="6">
    <source>
        <dbReference type="ARBA" id="ARBA00022679"/>
    </source>
</evidence>
<evidence type="ECO:0000313" key="14">
    <source>
        <dbReference type="EMBL" id="PJG59700.1"/>
    </source>
</evidence>
<evidence type="ECO:0000256" key="12">
    <source>
        <dbReference type="HAMAP-Rule" id="MF_01635"/>
    </source>
</evidence>
<dbReference type="PANTHER" id="PTHR11048:SF28">
    <property type="entry name" value="4-HYDROXYBENZOATE POLYPRENYLTRANSFERASE, MITOCHONDRIAL"/>
    <property type="match status" value="1"/>
</dbReference>
<dbReference type="GO" id="GO:0005886">
    <property type="term" value="C:plasma membrane"/>
    <property type="evidence" value="ECO:0007669"/>
    <property type="project" value="UniProtKB-SubCell"/>
</dbReference>
<keyword evidence="7 12" id="KW-0831">Ubiquinone biosynthesis</keyword>
<proteinExistence type="inferred from homology"/>
<evidence type="ECO:0000256" key="1">
    <source>
        <dbReference type="ARBA" id="ARBA00001946"/>
    </source>
</evidence>
<keyword evidence="9 12" id="KW-0460">Magnesium</keyword>
<evidence type="ECO:0000256" key="11">
    <source>
        <dbReference type="ARBA" id="ARBA00023136"/>
    </source>
</evidence>
<evidence type="ECO:0000256" key="2">
    <source>
        <dbReference type="ARBA" id="ARBA00004141"/>
    </source>
</evidence>
<dbReference type="NCBIfam" id="TIGR01474">
    <property type="entry name" value="ubiA_proteo"/>
    <property type="match status" value="1"/>
</dbReference>
<feature type="transmembrane region" description="Helical" evidence="12">
    <location>
        <begin position="258"/>
        <end position="276"/>
    </location>
</feature>
<name>A0A2H9U6P2_9GAMM</name>
<evidence type="ECO:0000256" key="7">
    <source>
        <dbReference type="ARBA" id="ARBA00022688"/>
    </source>
</evidence>
<dbReference type="InterPro" id="IPR000537">
    <property type="entry name" value="UbiA_prenyltransferase"/>
</dbReference>
<keyword evidence="6 12" id="KW-0808">Transferase</keyword>
<comment type="catalytic activity">
    <reaction evidence="12">
        <text>all-trans-octaprenyl diphosphate + 4-hydroxybenzoate = 4-hydroxy-3-(all-trans-octaprenyl)benzoate + diphosphate</text>
        <dbReference type="Rhea" id="RHEA:27782"/>
        <dbReference type="ChEBI" id="CHEBI:1617"/>
        <dbReference type="ChEBI" id="CHEBI:17879"/>
        <dbReference type="ChEBI" id="CHEBI:33019"/>
        <dbReference type="ChEBI" id="CHEBI:57711"/>
        <dbReference type="EC" id="2.5.1.39"/>
    </reaction>
</comment>
<dbReference type="InterPro" id="IPR039653">
    <property type="entry name" value="Prenyltransferase"/>
</dbReference>
<keyword evidence="15" id="KW-1185">Reference proteome</keyword>
<keyword evidence="5 12" id="KW-0997">Cell inner membrane</keyword>
<comment type="similarity">
    <text evidence="3 12">Belongs to the UbiA prenyltransferase family.</text>
</comment>
<feature type="transmembrane region" description="Helical" evidence="12">
    <location>
        <begin position="42"/>
        <end position="59"/>
    </location>
</feature>
<dbReference type="PANTHER" id="PTHR11048">
    <property type="entry name" value="PRENYLTRANSFERASES"/>
    <property type="match status" value="1"/>
</dbReference>
<keyword evidence="4 12" id="KW-1003">Cell membrane</keyword>
<dbReference type="InterPro" id="IPR044878">
    <property type="entry name" value="UbiA_sf"/>
</dbReference>
<feature type="transmembrane region" description="Helical" evidence="12">
    <location>
        <begin position="110"/>
        <end position="130"/>
    </location>
</feature>
<dbReference type="FunFam" id="1.10.357.140:FF:000002">
    <property type="entry name" value="4-hydroxybenzoate octaprenyltransferase"/>
    <property type="match status" value="1"/>
</dbReference>
<evidence type="ECO:0000256" key="4">
    <source>
        <dbReference type="ARBA" id="ARBA00022475"/>
    </source>
</evidence>
<evidence type="ECO:0000313" key="15">
    <source>
        <dbReference type="Proteomes" id="UP000235861"/>
    </source>
</evidence>
<dbReference type="EMBL" id="PGGC01000050">
    <property type="protein sequence ID" value="PJG59700.1"/>
    <property type="molecule type" value="Genomic_DNA"/>
</dbReference>
<dbReference type="Gene3D" id="1.10.357.140">
    <property type="entry name" value="UbiA prenyltransferase"/>
    <property type="match status" value="1"/>
</dbReference>
<dbReference type="AlphaFoldDB" id="A0A2H9U6P2"/>
<comment type="function">
    <text evidence="12">Catalyzes the prenylation of para-hydroxybenzoate (PHB) with an all-trans polyprenyl group. Mediates the second step in the final reaction sequence of ubiquinone-8 (UQ-8) biosynthesis, which is the condensation of the polyisoprenoid side chain with PHB, generating the first membrane-bound Q intermediate 3-octaprenyl-4-hydroxybenzoate.</text>
</comment>
<keyword evidence="10 12" id="KW-1133">Transmembrane helix</keyword>
<gene>
    <name evidence="12 14" type="primary">ubiA</name>
    <name evidence="14" type="ORF">CUC53_05940</name>
</gene>
<feature type="transmembrane region" description="Helical" evidence="12">
    <location>
        <begin position="183"/>
        <end position="202"/>
    </location>
</feature>
<evidence type="ECO:0000256" key="10">
    <source>
        <dbReference type="ARBA" id="ARBA00022989"/>
    </source>
</evidence>
<comment type="caution">
    <text evidence="14">The sequence shown here is derived from an EMBL/GenBank/DDBJ whole genome shotgun (WGS) entry which is preliminary data.</text>
</comment>
<dbReference type="EC" id="2.5.1.39" evidence="12 13"/>
<reference evidence="14 15" key="1">
    <citation type="submission" date="2017-11" db="EMBL/GenBank/DDBJ databases">
        <title>Draft genome sequence of environmental isolate Aeromonas cavernicola sp. nov. MDC 2508.</title>
        <authorList>
            <person name="Colston S.M."/>
            <person name="Navarro A."/>
            <person name="Martinez-Murcia A.J."/>
            <person name="Graf J."/>
        </authorList>
    </citation>
    <scope>NUCLEOTIDE SEQUENCE [LARGE SCALE GENOMIC DNA]</scope>
    <source>
        <strain evidence="14 15">MDC 2508</strain>
    </source>
</reference>
<dbReference type="Proteomes" id="UP000235861">
    <property type="component" value="Unassembled WGS sequence"/>
</dbReference>
<comment type="subcellular location">
    <subcellularLocation>
        <location evidence="12">Cell inner membrane</location>
        <topology evidence="12">Multi-pass membrane protein</topology>
    </subcellularLocation>
    <subcellularLocation>
        <location evidence="2">Membrane</location>
        <topology evidence="2">Multi-pass membrane protein</topology>
    </subcellularLocation>
</comment>
<dbReference type="GO" id="GO:0008412">
    <property type="term" value="F:4-hydroxybenzoate polyprenyltransferase activity"/>
    <property type="evidence" value="ECO:0007669"/>
    <property type="project" value="UniProtKB-UniRule"/>
</dbReference>
<evidence type="ECO:0000256" key="8">
    <source>
        <dbReference type="ARBA" id="ARBA00022692"/>
    </source>
</evidence>
<organism evidence="14 15">
    <name type="scientific">Aeromonas cavernicola</name>
    <dbReference type="NCBI Taxonomy" id="1006623"/>
    <lineage>
        <taxon>Bacteria</taxon>
        <taxon>Pseudomonadati</taxon>
        <taxon>Pseudomonadota</taxon>
        <taxon>Gammaproteobacteria</taxon>
        <taxon>Aeromonadales</taxon>
        <taxon>Aeromonadaceae</taxon>
        <taxon>Aeromonas</taxon>
    </lineage>
</organism>
<feature type="transmembrane region" description="Helical" evidence="12">
    <location>
        <begin position="232"/>
        <end position="252"/>
    </location>
</feature>
<feature type="transmembrane region" description="Helical" evidence="12">
    <location>
        <begin position="288"/>
        <end position="304"/>
    </location>
</feature>